<sequence length="60" mass="6471">MRKREGGAGGLPATIHGIAPPHNVIIVPTRLIHITVAVFKCSVHHCRVKSWLVVLPVEAS</sequence>
<name>A0AAD5CTA1_AMBAR</name>
<accession>A0AAD5CTA1</accession>
<keyword evidence="2" id="KW-1185">Reference proteome</keyword>
<reference evidence="1" key="1">
    <citation type="submission" date="2022-06" db="EMBL/GenBank/DDBJ databases">
        <title>Uncovering the hologenomic basis of an extraordinary plant invasion.</title>
        <authorList>
            <person name="Bieker V.C."/>
            <person name="Martin M.D."/>
            <person name="Gilbert T."/>
            <person name="Hodgins K."/>
            <person name="Battlay P."/>
            <person name="Petersen B."/>
            <person name="Wilson J."/>
        </authorList>
    </citation>
    <scope>NUCLEOTIDE SEQUENCE</scope>
    <source>
        <strain evidence="1">AA19_3_7</strain>
        <tissue evidence="1">Leaf</tissue>
    </source>
</reference>
<dbReference type="Proteomes" id="UP001206925">
    <property type="component" value="Unassembled WGS sequence"/>
</dbReference>
<evidence type="ECO:0000313" key="1">
    <source>
        <dbReference type="EMBL" id="KAI7746895.1"/>
    </source>
</evidence>
<organism evidence="1 2">
    <name type="scientific">Ambrosia artemisiifolia</name>
    <name type="common">Common ragweed</name>
    <dbReference type="NCBI Taxonomy" id="4212"/>
    <lineage>
        <taxon>Eukaryota</taxon>
        <taxon>Viridiplantae</taxon>
        <taxon>Streptophyta</taxon>
        <taxon>Embryophyta</taxon>
        <taxon>Tracheophyta</taxon>
        <taxon>Spermatophyta</taxon>
        <taxon>Magnoliopsida</taxon>
        <taxon>eudicotyledons</taxon>
        <taxon>Gunneridae</taxon>
        <taxon>Pentapetalae</taxon>
        <taxon>asterids</taxon>
        <taxon>campanulids</taxon>
        <taxon>Asterales</taxon>
        <taxon>Asteraceae</taxon>
        <taxon>Asteroideae</taxon>
        <taxon>Heliantheae alliance</taxon>
        <taxon>Heliantheae</taxon>
        <taxon>Ambrosia</taxon>
    </lineage>
</organism>
<gene>
    <name evidence="1" type="ORF">M8C21_018117</name>
</gene>
<evidence type="ECO:0000313" key="2">
    <source>
        <dbReference type="Proteomes" id="UP001206925"/>
    </source>
</evidence>
<dbReference type="AlphaFoldDB" id="A0AAD5CTA1"/>
<proteinExistence type="predicted"/>
<protein>
    <submittedName>
        <fullName evidence="1">Uncharacterized protein</fullName>
    </submittedName>
</protein>
<dbReference type="EMBL" id="JAMZMK010006879">
    <property type="protein sequence ID" value="KAI7746895.1"/>
    <property type="molecule type" value="Genomic_DNA"/>
</dbReference>
<comment type="caution">
    <text evidence="1">The sequence shown here is derived from an EMBL/GenBank/DDBJ whole genome shotgun (WGS) entry which is preliminary data.</text>
</comment>